<keyword evidence="2" id="KW-1185">Reference proteome</keyword>
<dbReference type="OrthoDB" id="9810827at2"/>
<gene>
    <name evidence="1" type="ORF">SAMN05192576_3068</name>
</gene>
<dbReference type="EMBL" id="FNIC01000005">
    <property type="protein sequence ID" value="SDN95335.1"/>
    <property type="molecule type" value="Genomic_DNA"/>
</dbReference>
<sequence length="136" mass="14356">MTFDYSRTVTTTAPPAAVWALWSDTTTWPDWDPAVQQVRLDGPFAEGTTGTMVLTGPIEVPVSLEVVIPGSRYLDQLTMGELVIRIDHVVRPTDDGGSEVTVSTTIEGPGADDIGPMVTADAPVAMEALIVAAEAS</sequence>
<dbReference type="RefSeq" id="WP_091025682.1">
    <property type="nucleotide sequence ID" value="NZ_BKAE01000018.1"/>
</dbReference>
<dbReference type="SUPFAM" id="SSF55961">
    <property type="entry name" value="Bet v1-like"/>
    <property type="match status" value="1"/>
</dbReference>
<evidence type="ECO:0000313" key="1">
    <source>
        <dbReference type="EMBL" id="SDN95335.1"/>
    </source>
</evidence>
<reference evidence="1 2" key="1">
    <citation type="submission" date="2016-10" db="EMBL/GenBank/DDBJ databases">
        <authorList>
            <person name="de Groot N.N."/>
        </authorList>
    </citation>
    <scope>NUCLEOTIDE SEQUENCE [LARGE SCALE GENOMIC DNA]</scope>
    <source>
        <strain evidence="1 2">CGMCC 1.11147</strain>
    </source>
</reference>
<proteinExistence type="predicted"/>
<dbReference type="Proteomes" id="UP000199004">
    <property type="component" value="Unassembled WGS sequence"/>
</dbReference>
<accession>A0A1H0FKX2</accession>
<dbReference type="Pfam" id="PF10604">
    <property type="entry name" value="Polyketide_cyc2"/>
    <property type="match status" value="1"/>
</dbReference>
<name>A0A1H0FKX2_9ACTN</name>
<organism evidence="1 2">
    <name type="scientific">Nocardioides szechwanensis</name>
    <dbReference type="NCBI Taxonomy" id="1005944"/>
    <lineage>
        <taxon>Bacteria</taxon>
        <taxon>Bacillati</taxon>
        <taxon>Actinomycetota</taxon>
        <taxon>Actinomycetes</taxon>
        <taxon>Propionibacteriales</taxon>
        <taxon>Nocardioidaceae</taxon>
        <taxon>Nocardioides</taxon>
    </lineage>
</organism>
<dbReference type="AlphaFoldDB" id="A0A1H0FKX2"/>
<dbReference type="InterPro" id="IPR023393">
    <property type="entry name" value="START-like_dom_sf"/>
</dbReference>
<evidence type="ECO:0000313" key="2">
    <source>
        <dbReference type="Proteomes" id="UP000199004"/>
    </source>
</evidence>
<dbReference type="STRING" id="1005944.SAMN05192576_3068"/>
<protein>
    <submittedName>
        <fullName evidence="1">Polyketide cyclase / dehydrase and lipid transport</fullName>
    </submittedName>
</protein>
<dbReference type="Gene3D" id="3.30.530.20">
    <property type="match status" value="1"/>
</dbReference>
<dbReference type="InterPro" id="IPR019587">
    <property type="entry name" value="Polyketide_cyclase/dehydratase"/>
</dbReference>